<dbReference type="InterPro" id="IPR012132">
    <property type="entry name" value="GMC_OxRdtase"/>
</dbReference>
<dbReference type="InterPro" id="IPR000172">
    <property type="entry name" value="GMC_OxRdtase_N"/>
</dbReference>
<comment type="caution">
    <text evidence="3">The sequence shown here is derived from an EMBL/GenBank/DDBJ whole genome shotgun (WGS) entry which is preliminary data.</text>
</comment>
<dbReference type="InterPro" id="IPR036188">
    <property type="entry name" value="FAD/NAD-bd_sf"/>
</dbReference>
<feature type="domain" description="Glucose-methanol-choline oxidoreductase N-terminal" evidence="2">
    <location>
        <begin position="84"/>
        <end position="144"/>
    </location>
</feature>
<dbReference type="Proteomes" id="UP001303115">
    <property type="component" value="Unassembled WGS sequence"/>
</dbReference>
<dbReference type="PANTHER" id="PTHR11552">
    <property type="entry name" value="GLUCOSE-METHANOL-CHOLINE GMC OXIDOREDUCTASE"/>
    <property type="match status" value="1"/>
</dbReference>
<dbReference type="AlphaFoldDB" id="A0AAN6PDG4"/>
<dbReference type="Gene3D" id="3.50.50.60">
    <property type="entry name" value="FAD/NAD(P)-binding domain"/>
    <property type="match status" value="1"/>
</dbReference>
<evidence type="ECO:0000256" key="1">
    <source>
        <dbReference type="ARBA" id="ARBA00010790"/>
    </source>
</evidence>
<evidence type="ECO:0000259" key="2">
    <source>
        <dbReference type="Pfam" id="PF00732"/>
    </source>
</evidence>
<dbReference type="EMBL" id="MU854417">
    <property type="protein sequence ID" value="KAK4038883.1"/>
    <property type="molecule type" value="Genomic_DNA"/>
</dbReference>
<accession>A0AAN6PDG4</accession>
<dbReference type="PANTHER" id="PTHR11552:SF80">
    <property type="entry name" value="GMC OXIDOREDUCTASE"/>
    <property type="match status" value="1"/>
</dbReference>
<name>A0AAN6PDG4_9PEZI</name>
<comment type="similarity">
    <text evidence="1">Belongs to the GMC oxidoreductase family.</text>
</comment>
<dbReference type="GO" id="GO:0050660">
    <property type="term" value="F:flavin adenine dinucleotide binding"/>
    <property type="evidence" value="ECO:0007669"/>
    <property type="project" value="InterPro"/>
</dbReference>
<sequence length="189" mass="20891">MVPRTTLSVLLIEAGRDASDDVSTTVNALYYPQSLDLHWSFFVKHHSDADVEGRYRLLTRTLPNGTYWIWPSAEAPADAKLKGVWYPRGAILGGNAIVNAMASILPNDADWDKIAELSGDSSWSAEYMRNIFGQAERNLYLRANESKAGHGFNGFVQLGQEDLVGHAVDQTSALDFLERDANFLGASRD</sequence>
<organism evidence="3 4">
    <name type="scientific">Parachaetomium inaequale</name>
    <dbReference type="NCBI Taxonomy" id="2588326"/>
    <lineage>
        <taxon>Eukaryota</taxon>
        <taxon>Fungi</taxon>
        <taxon>Dikarya</taxon>
        <taxon>Ascomycota</taxon>
        <taxon>Pezizomycotina</taxon>
        <taxon>Sordariomycetes</taxon>
        <taxon>Sordariomycetidae</taxon>
        <taxon>Sordariales</taxon>
        <taxon>Chaetomiaceae</taxon>
        <taxon>Parachaetomium</taxon>
    </lineage>
</organism>
<dbReference type="GO" id="GO:0016614">
    <property type="term" value="F:oxidoreductase activity, acting on CH-OH group of donors"/>
    <property type="evidence" value="ECO:0007669"/>
    <property type="project" value="InterPro"/>
</dbReference>
<dbReference type="Pfam" id="PF00732">
    <property type="entry name" value="GMC_oxred_N"/>
    <property type="match status" value="1"/>
</dbReference>
<gene>
    <name evidence="3" type="ORF">C8A01DRAFT_37208</name>
</gene>
<keyword evidence="4" id="KW-1185">Reference proteome</keyword>
<evidence type="ECO:0000313" key="4">
    <source>
        <dbReference type="Proteomes" id="UP001303115"/>
    </source>
</evidence>
<evidence type="ECO:0000313" key="3">
    <source>
        <dbReference type="EMBL" id="KAK4038883.1"/>
    </source>
</evidence>
<proteinExistence type="inferred from homology"/>
<protein>
    <recommendedName>
        <fullName evidence="2">Glucose-methanol-choline oxidoreductase N-terminal domain-containing protein</fullName>
    </recommendedName>
</protein>
<dbReference type="SUPFAM" id="SSF51905">
    <property type="entry name" value="FAD/NAD(P)-binding domain"/>
    <property type="match status" value="1"/>
</dbReference>
<reference evidence="4" key="1">
    <citation type="journal article" date="2023" name="Mol. Phylogenet. Evol.">
        <title>Genome-scale phylogeny and comparative genomics of the fungal order Sordariales.</title>
        <authorList>
            <person name="Hensen N."/>
            <person name="Bonometti L."/>
            <person name="Westerberg I."/>
            <person name="Brannstrom I.O."/>
            <person name="Guillou S."/>
            <person name="Cros-Aarteil S."/>
            <person name="Calhoun S."/>
            <person name="Haridas S."/>
            <person name="Kuo A."/>
            <person name="Mondo S."/>
            <person name="Pangilinan J."/>
            <person name="Riley R."/>
            <person name="LaButti K."/>
            <person name="Andreopoulos B."/>
            <person name="Lipzen A."/>
            <person name="Chen C."/>
            <person name="Yan M."/>
            <person name="Daum C."/>
            <person name="Ng V."/>
            <person name="Clum A."/>
            <person name="Steindorff A."/>
            <person name="Ohm R.A."/>
            <person name="Martin F."/>
            <person name="Silar P."/>
            <person name="Natvig D.O."/>
            <person name="Lalanne C."/>
            <person name="Gautier V."/>
            <person name="Ament-Velasquez S.L."/>
            <person name="Kruys A."/>
            <person name="Hutchinson M.I."/>
            <person name="Powell A.J."/>
            <person name="Barry K."/>
            <person name="Miller A.N."/>
            <person name="Grigoriev I.V."/>
            <person name="Debuchy R."/>
            <person name="Gladieux P."/>
            <person name="Hiltunen Thoren M."/>
            <person name="Johannesson H."/>
        </authorList>
    </citation>
    <scope>NUCLEOTIDE SEQUENCE [LARGE SCALE GENOMIC DNA]</scope>
    <source>
        <strain evidence="4">CBS 284.82</strain>
    </source>
</reference>